<keyword evidence="3" id="KW-1185">Reference proteome</keyword>
<name>A0ABQ6G5D5_9CHLR</name>
<evidence type="ECO:0000313" key="3">
    <source>
        <dbReference type="Proteomes" id="UP001344906"/>
    </source>
</evidence>
<gene>
    <name evidence="2" type="ORF">KDH_78570</name>
</gene>
<comment type="caution">
    <text evidence="2">The sequence shown here is derived from an EMBL/GenBank/DDBJ whole genome shotgun (WGS) entry which is preliminary data.</text>
</comment>
<protein>
    <submittedName>
        <fullName evidence="2">Uncharacterized protein</fullName>
    </submittedName>
</protein>
<dbReference type="Proteomes" id="UP001344906">
    <property type="component" value="Unassembled WGS sequence"/>
</dbReference>
<sequence>MQTGAAHKKDTLEPGELYMRDKEEIKEAGQINKRPQRAK</sequence>
<evidence type="ECO:0000256" key="1">
    <source>
        <dbReference type="SAM" id="MobiDB-lite"/>
    </source>
</evidence>
<dbReference type="EMBL" id="BSRI01000002">
    <property type="protein sequence ID" value="GLV61040.1"/>
    <property type="molecule type" value="Genomic_DNA"/>
</dbReference>
<reference evidence="2 3" key="1">
    <citation type="submission" date="2023-02" db="EMBL/GenBank/DDBJ databases">
        <title>Dictyobacter halimunensis sp. nov., a new member of the class Ktedonobacteria from forest soil in a geothermal area.</title>
        <authorList>
            <person name="Rachmania M.K."/>
            <person name="Ningsih F."/>
            <person name="Sakai Y."/>
            <person name="Yabe S."/>
            <person name="Yokota A."/>
            <person name="Sjamsuridzal W."/>
        </authorList>
    </citation>
    <scope>NUCLEOTIDE SEQUENCE [LARGE SCALE GENOMIC DNA]</scope>
    <source>
        <strain evidence="2 3">S3.2.2.5</strain>
    </source>
</reference>
<feature type="region of interest" description="Disordered" evidence="1">
    <location>
        <begin position="1"/>
        <end position="39"/>
    </location>
</feature>
<proteinExistence type="predicted"/>
<evidence type="ECO:0000313" key="2">
    <source>
        <dbReference type="EMBL" id="GLV61040.1"/>
    </source>
</evidence>
<feature type="compositionally biased region" description="Basic and acidic residues" evidence="1">
    <location>
        <begin position="7"/>
        <end position="27"/>
    </location>
</feature>
<organism evidence="2 3">
    <name type="scientific">Dictyobacter halimunensis</name>
    <dbReference type="NCBI Taxonomy" id="3026934"/>
    <lineage>
        <taxon>Bacteria</taxon>
        <taxon>Bacillati</taxon>
        <taxon>Chloroflexota</taxon>
        <taxon>Ktedonobacteria</taxon>
        <taxon>Ktedonobacterales</taxon>
        <taxon>Dictyobacteraceae</taxon>
        <taxon>Dictyobacter</taxon>
    </lineage>
</organism>
<accession>A0ABQ6G5D5</accession>